<proteinExistence type="predicted"/>
<keyword evidence="3" id="KW-1185">Reference proteome</keyword>
<organism evidence="2 3">
    <name type="scientific">Saguinus oedipus</name>
    <name type="common">Cotton-top tamarin</name>
    <name type="synonym">Oedipomidas oedipus</name>
    <dbReference type="NCBI Taxonomy" id="9490"/>
    <lineage>
        <taxon>Eukaryota</taxon>
        <taxon>Metazoa</taxon>
        <taxon>Chordata</taxon>
        <taxon>Craniata</taxon>
        <taxon>Vertebrata</taxon>
        <taxon>Euteleostomi</taxon>
        <taxon>Mammalia</taxon>
        <taxon>Eutheria</taxon>
        <taxon>Euarchontoglires</taxon>
        <taxon>Primates</taxon>
        <taxon>Haplorrhini</taxon>
        <taxon>Platyrrhini</taxon>
        <taxon>Cebidae</taxon>
        <taxon>Callitrichinae</taxon>
        <taxon>Saguinus</taxon>
    </lineage>
</organism>
<evidence type="ECO:0008006" key="4">
    <source>
        <dbReference type="Google" id="ProtNLM"/>
    </source>
</evidence>
<dbReference type="PRINTS" id="PR01172">
    <property type="entry name" value="BLCTOGLOBULN"/>
</dbReference>
<feature type="region of interest" description="Disordered" evidence="1">
    <location>
        <begin position="107"/>
        <end position="131"/>
    </location>
</feature>
<dbReference type="InterPro" id="IPR012674">
    <property type="entry name" value="Calycin"/>
</dbReference>
<accession>A0ABQ9WG49</accession>
<name>A0ABQ9WG49_SAGOE</name>
<dbReference type="SUPFAM" id="SSF50814">
    <property type="entry name" value="Lipocalins"/>
    <property type="match status" value="1"/>
</dbReference>
<dbReference type="InterPro" id="IPR002447">
    <property type="entry name" value="Blactoglobulin"/>
</dbReference>
<gene>
    <name evidence="2" type="ORF">P7K49_001989</name>
</gene>
<dbReference type="EMBL" id="JASSZA010000001">
    <property type="protein sequence ID" value="KAK2120603.1"/>
    <property type="molecule type" value="Genomic_DNA"/>
</dbReference>
<dbReference type="Gene3D" id="2.40.128.20">
    <property type="match status" value="1"/>
</dbReference>
<evidence type="ECO:0000256" key="1">
    <source>
        <dbReference type="SAM" id="MobiDB-lite"/>
    </source>
</evidence>
<evidence type="ECO:0000313" key="3">
    <source>
        <dbReference type="Proteomes" id="UP001266305"/>
    </source>
</evidence>
<reference evidence="2 3" key="1">
    <citation type="submission" date="2023-05" db="EMBL/GenBank/DDBJ databases">
        <title>B98-5 Cell Line De Novo Hybrid Assembly: An Optical Mapping Approach.</title>
        <authorList>
            <person name="Kananen K."/>
            <person name="Auerbach J.A."/>
            <person name="Kautto E."/>
            <person name="Blachly J.S."/>
        </authorList>
    </citation>
    <scope>NUCLEOTIDE SEQUENCE [LARGE SCALE GENOMIC DNA]</scope>
    <source>
        <strain evidence="2">B95-8</strain>
        <tissue evidence="2">Cell line</tissue>
    </source>
</reference>
<protein>
    <recommendedName>
        <fullName evidence="4">Lipocalin/cytosolic fatty-acid binding domain-containing protein</fullName>
    </recommendedName>
</protein>
<evidence type="ECO:0000313" key="2">
    <source>
        <dbReference type="EMBL" id="KAK2120603.1"/>
    </source>
</evidence>
<sequence>MVARAPVQLKAPQLAGTWYSMAMGASDFSLLETKEATLRVYITSLQPTPEGNLEIGLQKRLGSAADHTTQPRPSSKVVMEARLGLLRSAVSRTQTVPAMTAALEPAVGGRRGHEPQDHCCPRSRPPTSLVPSGLSSWVPGHMLWVP</sequence>
<comment type="caution">
    <text evidence="2">The sequence shown here is derived from an EMBL/GenBank/DDBJ whole genome shotgun (WGS) entry which is preliminary data.</text>
</comment>
<feature type="compositionally biased region" description="Basic and acidic residues" evidence="1">
    <location>
        <begin position="111"/>
        <end position="120"/>
    </location>
</feature>
<dbReference type="Proteomes" id="UP001266305">
    <property type="component" value="Unassembled WGS sequence"/>
</dbReference>